<comment type="caution">
    <text evidence="2">The sequence shown here is derived from an EMBL/GenBank/DDBJ whole genome shotgun (WGS) entry which is preliminary data.</text>
</comment>
<evidence type="ECO:0000256" key="1">
    <source>
        <dbReference type="SAM" id="MobiDB-lite"/>
    </source>
</evidence>
<feature type="region of interest" description="Disordered" evidence="1">
    <location>
        <begin position="68"/>
        <end position="96"/>
    </location>
</feature>
<feature type="compositionally biased region" description="Polar residues" evidence="1">
    <location>
        <begin position="72"/>
        <end position="84"/>
    </location>
</feature>
<dbReference type="Proteomes" id="UP001177670">
    <property type="component" value="Unassembled WGS sequence"/>
</dbReference>
<keyword evidence="3" id="KW-1185">Reference proteome</keyword>
<accession>A0AA40FKL5</accession>
<name>A0AA40FKL5_9HYME</name>
<organism evidence="2 3">
    <name type="scientific">Melipona bicolor</name>
    <dbReference type="NCBI Taxonomy" id="60889"/>
    <lineage>
        <taxon>Eukaryota</taxon>
        <taxon>Metazoa</taxon>
        <taxon>Ecdysozoa</taxon>
        <taxon>Arthropoda</taxon>
        <taxon>Hexapoda</taxon>
        <taxon>Insecta</taxon>
        <taxon>Pterygota</taxon>
        <taxon>Neoptera</taxon>
        <taxon>Endopterygota</taxon>
        <taxon>Hymenoptera</taxon>
        <taxon>Apocrita</taxon>
        <taxon>Aculeata</taxon>
        <taxon>Apoidea</taxon>
        <taxon>Anthophila</taxon>
        <taxon>Apidae</taxon>
        <taxon>Melipona</taxon>
    </lineage>
</organism>
<protein>
    <submittedName>
        <fullName evidence="2">Uncharacterized protein</fullName>
    </submittedName>
</protein>
<gene>
    <name evidence="2" type="ORF">K0M31_012267</name>
</gene>
<sequence length="119" mass="13433">MRNVEGFRCGLDQSRSEFEKIPKNVRTIGWKDILDERKKTELGRIGNRRLKSLTTEVWEQLFSPSADFLAGSSGSETNESNRFNNEPRDGSPRATAADYWDFQASSEKPAACLLAFNAN</sequence>
<proteinExistence type="predicted"/>
<dbReference type="AlphaFoldDB" id="A0AA40FKL5"/>
<evidence type="ECO:0000313" key="3">
    <source>
        <dbReference type="Proteomes" id="UP001177670"/>
    </source>
</evidence>
<dbReference type="EMBL" id="JAHYIQ010000030">
    <property type="protein sequence ID" value="KAK1120661.1"/>
    <property type="molecule type" value="Genomic_DNA"/>
</dbReference>
<reference evidence="2" key="1">
    <citation type="submission" date="2021-10" db="EMBL/GenBank/DDBJ databases">
        <title>Melipona bicolor Genome sequencing and assembly.</title>
        <authorList>
            <person name="Araujo N.S."/>
            <person name="Arias M.C."/>
        </authorList>
    </citation>
    <scope>NUCLEOTIDE SEQUENCE</scope>
    <source>
        <strain evidence="2">USP_2M_L1-L4_2017</strain>
        <tissue evidence="2">Whole body</tissue>
    </source>
</reference>
<evidence type="ECO:0000313" key="2">
    <source>
        <dbReference type="EMBL" id="KAK1120661.1"/>
    </source>
</evidence>